<evidence type="ECO:0000313" key="2">
    <source>
        <dbReference type="Proteomes" id="UP001400965"/>
    </source>
</evidence>
<reference evidence="2" key="1">
    <citation type="journal article" date="2019" name="Int. J. Syst. Evol. Microbiol.">
        <title>The Global Catalogue of Microorganisms (GCM) 10K type strain sequencing project: providing services to taxonomists for standard genome sequencing and annotation.</title>
        <authorList>
            <consortium name="The Broad Institute Genomics Platform"/>
            <consortium name="The Broad Institute Genome Sequencing Center for Infectious Disease"/>
            <person name="Wu L."/>
            <person name="Ma J."/>
        </authorList>
    </citation>
    <scope>NUCLEOTIDE SEQUENCE [LARGE SCALE GENOMIC DNA]</scope>
    <source>
        <strain evidence="2">JCM 6486</strain>
    </source>
</reference>
<organism evidence="1 2">
    <name type="scientific">Paraclostridium tenue</name>
    <dbReference type="NCBI Taxonomy" id="1737"/>
    <lineage>
        <taxon>Bacteria</taxon>
        <taxon>Bacillati</taxon>
        <taxon>Bacillota</taxon>
        <taxon>Clostridia</taxon>
        <taxon>Peptostreptococcales</taxon>
        <taxon>Peptostreptococcaceae</taxon>
        <taxon>Paraclostridium</taxon>
    </lineage>
</organism>
<sequence length="39" mass="4738">MYVLVKICLDKSFDILNSNFMKMRSKLDAHYCQNYFKDN</sequence>
<proteinExistence type="predicted"/>
<dbReference type="EMBL" id="BAAACP010000039">
    <property type="protein sequence ID" value="GAA0866696.1"/>
    <property type="molecule type" value="Genomic_DNA"/>
</dbReference>
<accession>A0ABP3XQ06</accession>
<name>A0ABP3XQ06_9FIRM</name>
<comment type="caution">
    <text evidence="1">The sequence shown here is derived from an EMBL/GenBank/DDBJ whole genome shotgun (WGS) entry which is preliminary data.</text>
</comment>
<evidence type="ECO:0000313" key="1">
    <source>
        <dbReference type="EMBL" id="GAA0866696.1"/>
    </source>
</evidence>
<gene>
    <name evidence="1" type="ORF">GCM10008917_28680</name>
</gene>
<dbReference type="Proteomes" id="UP001400965">
    <property type="component" value="Unassembled WGS sequence"/>
</dbReference>
<protein>
    <submittedName>
        <fullName evidence="1">Uncharacterized protein</fullName>
    </submittedName>
</protein>
<keyword evidence="2" id="KW-1185">Reference proteome</keyword>